<dbReference type="Proteomes" id="UP000225626">
    <property type="component" value="Segment"/>
</dbReference>
<reference evidence="1 2" key="1">
    <citation type="submission" date="2017-06" db="EMBL/GenBank/DDBJ databases">
        <authorList>
            <person name="Meridew S.N."/>
            <person name="Morgan R.E."/>
            <person name="Moussa A.T."/>
            <person name="Shahid S.H."/>
            <person name="Bhuiyan S."/>
            <person name="Nayek S."/>
            <person name="Suri N."/>
            <person name="Kim T."/>
            <person name="Layton S.R."/>
            <person name="Hughes L.E."/>
            <person name="Garlena R.A."/>
            <person name="Russell D.A."/>
            <person name="Pope W.H."/>
            <person name="Jacobs-Sera D."/>
            <person name="Hendrix R.W."/>
            <person name="Hatfull G.F."/>
        </authorList>
    </citation>
    <scope>NUCLEOTIDE SEQUENCE [LARGE SCALE GENOMIC DNA]</scope>
</reference>
<name>A0A222Z007_9CAUD</name>
<sequence>MKQDEPGVSILSLLRMLRRGNKKRPVVEMSTCGHCKTKYDIHKGHMCPYIKKLYEGLKDNG</sequence>
<organism evidence="1 2">
    <name type="scientific">Streptomyces phage NootNoot</name>
    <dbReference type="NCBI Taxonomy" id="2023992"/>
    <lineage>
        <taxon>Viruses</taxon>
        <taxon>Duplodnaviria</taxon>
        <taxon>Heunggongvirae</taxon>
        <taxon>Uroviricota</taxon>
        <taxon>Caudoviricetes</taxon>
        <taxon>Stanwilliamsviridae</taxon>
        <taxon>Boydwoodruffvirinae</taxon>
        <taxon>Samistivirus</taxon>
        <taxon>Samistivirus nootnoot</taxon>
    </lineage>
</organism>
<proteinExistence type="predicted"/>
<evidence type="ECO:0000313" key="1">
    <source>
        <dbReference type="EMBL" id="ASR77380.1"/>
    </source>
</evidence>
<dbReference type="OrthoDB" id="25786at10239"/>
<accession>A0A222Z007</accession>
<protein>
    <submittedName>
        <fullName evidence="1">Uncharacterized protein</fullName>
    </submittedName>
</protein>
<evidence type="ECO:0000313" key="2">
    <source>
        <dbReference type="Proteomes" id="UP000225626"/>
    </source>
</evidence>
<gene>
    <name evidence="1" type="ORF">SEA_NOOTNOOT_123</name>
</gene>
<keyword evidence="2" id="KW-1185">Reference proteome</keyword>
<dbReference type="EMBL" id="MF347636">
    <property type="protein sequence ID" value="ASR77380.1"/>
    <property type="molecule type" value="Genomic_DNA"/>
</dbReference>